<feature type="repeat" description="ANK" evidence="3">
    <location>
        <begin position="185"/>
        <end position="211"/>
    </location>
</feature>
<dbReference type="Gene3D" id="1.25.40.20">
    <property type="entry name" value="Ankyrin repeat-containing domain"/>
    <property type="match status" value="2"/>
</dbReference>
<comment type="caution">
    <text evidence="4">The sequence shown here is derived from an EMBL/GenBank/DDBJ whole genome shotgun (WGS) entry which is preliminary data.</text>
</comment>
<evidence type="ECO:0000256" key="3">
    <source>
        <dbReference type="PROSITE-ProRule" id="PRU00023"/>
    </source>
</evidence>
<dbReference type="PANTHER" id="PTHR24198">
    <property type="entry name" value="ANKYRIN REPEAT AND PROTEIN KINASE DOMAIN-CONTAINING PROTEIN"/>
    <property type="match status" value="1"/>
</dbReference>
<dbReference type="AlphaFoldDB" id="A0A8H6MLE5"/>
<keyword evidence="1" id="KW-0677">Repeat</keyword>
<protein>
    <submittedName>
        <fullName evidence="4">Ankyrin-like protein</fullName>
    </submittedName>
</protein>
<dbReference type="Pfam" id="PF00023">
    <property type="entry name" value="Ank"/>
    <property type="match status" value="2"/>
</dbReference>
<dbReference type="SUPFAM" id="SSF48403">
    <property type="entry name" value="Ankyrin repeat"/>
    <property type="match status" value="1"/>
</dbReference>
<dbReference type="Proteomes" id="UP000652219">
    <property type="component" value="Unassembled WGS sequence"/>
</dbReference>
<accession>A0A8H6MLE5</accession>
<dbReference type="InterPro" id="IPR002110">
    <property type="entry name" value="Ankyrin_rpt"/>
</dbReference>
<dbReference type="EMBL" id="WIGN01000339">
    <property type="protein sequence ID" value="KAF6798207.1"/>
    <property type="molecule type" value="Genomic_DNA"/>
</dbReference>
<dbReference type="PROSITE" id="PS50088">
    <property type="entry name" value="ANK_REPEAT"/>
    <property type="match status" value="2"/>
</dbReference>
<reference evidence="4 5" key="1">
    <citation type="journal article" date="2020" name="Phytopathology">
        <title>Genome Sequence Resources of Colletotrichum truncatum, C. plurivorum, C. musicola, and C. sojae: Four Species Pathogenic to Soybean (Glycine max).</title>
        <authorList>
            <person name="Rogerio F."/>
            <person name="Boufleur T.R."/>
            <person name="Ciampi-Guillardi M."/>
            <person name="Sukno S.A."/>
            <person name="Thon M.R."/>
            <person name="Massola Junior N.S."/>
            <person name="Baroncelli R."/>
        </authorList>
    </citation>
    <scope>NUCLEOTIDE SEQUENCE [LARGE SCALE GENOMIC DNA]</scope>
    <source>
        <strain evidence="4 5">LFN0009</strain>
    </source>
</reference>
<evidence type="ECO:0000256" key="1">
    <source>
        <dbReference type="ARBA" id="ARBA00022737"/>
    </source>
</evidence>
<keyword evidence="2 3" id="KW-0040">ANK repeat</keyword>
<dbReference type="PANTHER" id="PTHR24198:SF165">
    <property type="entry name" value="ANKYRIN REPEAT-CONTAINING PROTEIN-RELATED"/>
    <property type="match status" value="1"/>
</dbReference>
<dbReference type="InterPro" id="IPR036770">
    <property type="entry name" value="Ankyrin_rpt-contain_sf"/>
</dbReference>
<evidence type="ECO:0000313" key="4">
    <source>
        <dbReference type="EMBL" id="KAF6798207.1"/>
    </source>
</evidence>
<evidence type="ECO:0000256" key="2">
    <source>
        <dbReference type="ARBA" id="ARBA00023043"/>
    </source>
</evidence>
<organism evidence="4 5">
    <name type="scientific">Colletotrichum sojae</name>
    <dbReference type="NCBI Taxonomy" id="2175907"/>
    <lineage>
        <taxon>Eukaryota</taxon>
        <taxon>Fungi</taxon>
        <taxon>Dikarya</taxon>
        <taxon>Ascomycota</taxon>
        <taxon>Pezizomycotina</taxon>
        <taxon>Sordariomycetes</taxon>
        <taxon>Hypocreomycetidae</taxon>
        <taxon>Glomerellales</taxon>
        <taxon>Glomerellaceae</taxon>
        <taxon>Colletotrichum</taxon>
        <taxon>Colletotrichum orchidearum species complex</taxon>
    </lineage>
</organism>
<keyword evidence="5" id="KW-1185">Reference proteome</keyword>
<dbReference type="SMART" id="SM00248">
    <property type="entry name" value="ANK"/>
    <property type="match status" value="5"/>
</dbReference>
<proteinExistence type="predicted"/>
<gene>
    <name evidence="4" type="ORF">CSOJ01_12761</name>
</gene>
<name>A0A8H6MLE5_9PEZI</name>
<feature type="repeat" description="ANK" evidence="3">
    <location>
        <begin position="116"/>
        <end position="148"/>
    </location>
</feature>
<evidence type="ECO:0000313" key="5">
    <source>
        <dbReference type="Proteomes" id="UP000652219"/>
    </source>
</evidence>
<sequence length="647" mass="71318">MSNLKYKWAALPNLPTELLELIGEELGLSFGALSALARVSKGFHAVFTRFLYDYDSPAKAHAPILIIGAARCGNLPALQLAHEKYGADLNRIRIYPMTVKERSKLGIKYNLSPAARWGTPLHFAVAAGQMKVVAWLMSKGVNLEAPGRPYCGCETVEENMPTYHRSFEYGPSDPYYFQPQDRKVMAWTPLHYAICQGHTGIAHRLLNAGASPECVIDRSGPGIPDLHEVEKIYNAASTVLQYDAHAEGSHLTWIKAYGRTYRALGDASSQSEPITALHTAALHGNKTISRRLVRKTGVDINSSSGSCGSRSGRFHGAKSPLSYVMLSADRSMTHLFLSMRADPVDYGMASIYSRAPAVAVAFDLRRPEAVMTLLRSGSPAWKNDCRSNAEGSSLLPYIIWNWRERCEPTSPEDVLPKRRAFLMLTRETVKSLPFMVSRESLQPVLMRTFFLMCTDKDFDLKSLMEYLKITGLTLETPVKYSMVIGLTLGWPVEEGPTLGTAALSTIVCALGGLPPLSPRNVTIINYLLENGASTTIAWGGCREPLDEFLRGIVGEASGKYRGEFAKKVAKNVTGIIDFVNLFASHVAFDRVEQKDRDGVLQAYGNLVGLGGEHALDLPTRRRLRVGTVASIPRRLLKTLRGFETGLY</sequence>
<dbReference type="PROSITE" id="PS50297">
    <property type="entry name" value="ANK_REP_REGION"/>
    <property type="match status" value="2"/>
</dbReference>